<feature type="domain" description="HTH myb-type" evidence="9">
    <location>
        <begin position="69"/>
        <end position="123"/>
    </location>
</feature>
<organism evidence="10 11">
    <name type="scientific">Dendrobium nobile</name>
    <name type="common">Orchid</name>
    <dbReference type="NCBI Taxonomy" id="94219"/>
    <lineage>
        <taxon>Eukaryota</taxon>
        <taxon>Viridiplantae</taxon>
        <taxon>Streptophyta</taxon>
        <taxon>Embryophyta</taxon>
        <taxon>Tracheophyta</taxon>
        <taxon>Spermatophyta</taxon>
        <taxon>Magnoliopsida</taxon>
        <taxon>Liliopsida</taxon>
        <taxon>Asparagales</taxon>
        <taxon>Orchidaceae</taxon>
        <taxon>Epidendroideae</taxon>
        <taxon>Malaxideae</taxon>
        <taxon>Dendrobiinae</taxon>
        <taxon>Dendrobium</taxon>
    </lineage>
</organism>
<feature type="domain" description="Myb-like" evidence="8">
    <location>
        <begin position="69"/>
        <end position="119"/>
    </location>
</feature>
<dbReference type="InterPro" id="IPR017930">
    <property type="entry name" value="Myb_dom"/>
</dbReference>
<dbReference type="PROSITE" id="PS50090">
    <property type="entry name" value="MYB_LIKE"/>
    <property type="match status" value="2"/>
</dbReference>
<dbReference type="GO" id="GO:0005634">
    <property type="term" value="C:nucleus"/>
    <property type="evidence" value="ECO:0007669"/>
    <property type="project" value="UniProtKB-SubCell"/>
</dbReference>
<dbReference type="SUPFAM" id="SSF46689">
    <property type="entry name" value="Homeodomain-like"/>
    <property type="match status" value="1"/>
</dbReference>
<dbReference type="PANTHER" id="PTHR10641:SF1413">
    <property type="entry name" value="MYB-RELATED PROTEIN MYB4"/>
    <property type="match status" value="1"/>
</dbReference>
<dbReference type="SMR" id="A0A8T3B211"/>
<reference evidence="10" key="1">
    <citation type="journal article" date="2022" name="Front. Genet.">
        <title>Chromosome-Scale Assembly of the Dendrobium nobile Genome Provides Insights Into the Molecular Mechanism of the Biosynthesis of the Medicinal Active Ingredient of Dendrobium.</title>
        <authorList>
            <person name="Xu Q."/>
            <person name="Niu S.-C."/>
            <person name="Li K.-L."/>
            <person name="Zheng P.-J."/>
            <person name="Zhang X.-J."/>
            <person name="Jia Y."/>
            <person name="Liu Y."/>
            <person name="Niu Y.-X."/>
            <person name="Yu L.-H."/>
            <person name="Chen D.-F."/>
            <person name="Zhang G.-Q."/>
        </authorList>
    </citation>
    <scope>NUCLEOTIDE SEQUENCE</scope>
    <source>
        <tissue evidence="10">Leaf</tissue>
    </source>
</reference>
<dbReference type="FunFam" id="1.10.10.60:FF:000001">
    <property type="entry name" value="MYB-related transcription factor"/>
    <property type="match status" value="1"/>
</dbReference>
<dbReference type="Proteomes" id="UP000829196">
    <property type="component" value="Unassembled WGS sequence"/>
</dbReference>
<comment type="caution">
    <text evidence="10">The sequence shown here is derived from an EMBL/GenBank/DDBJ whole genome shotgun (WGS) entry which is preliminary data.</text>
</comment>
<keyword evidence="6" id="KW-0539">Nucleus</keyword>
<evidence type="ECO:0000313" key="10">
    <source>
        <dbReference type="EMBL" id="KAI0503484.1"/>
    </source>
</evidence>
<feature type="region of interest" description="Disordered" evidence="7">
    <location>
        <begin position="125"/>
        <end position="145"/>
    </location>
</feature>
<dbReference type="OrthoDB" id="2143914at2759"/>
<dbReference type="AlphaFoldDB" id="A0A8T3B211"/>
<name>A0A8T3B211_DENNO</name>
<dbReference type="InterPro" id="IPR015495">
    <property type="entry name" value="Myb_TF_plants"/>
</dbReference>
<evidence type="ECO:0000256" key="5">
    <source>
        <dbReference type="ARBA" id="ARBA00023163"/>
    </source>
</evidence>
<evidence type="ECO:0000256" key="2">
    <source>
        <dbReference type="ARBA" id="ARBA00022737"/>
    </source>
</evidence>
<proteinExistence type="predicted"/>
<keyword evidence="11" id="KW-1185">Reference proteome</keyword>
<dbReference type="CDD" id="cd00167">
    <property type="entry name" value="SANT"/>
    <property type="match status" value="2"/>
</dbReference>
<comment type="subcellular location">
    <subcellularLocation>
        <location evidence="1">Nucleus</location>
    </subcellularLocation>
</comment>
<protein>
    <submittedName>
        <fullName evidence="10">Uncharacterized protein</fullName>
    </submittedName>
</protein>
<feature type="domain" description="Myb-like" evidence="8">
    <location>
        <begin position="16"/>
        <end position="68"/>
    </location>
</feature>
<evidence type="ECO:0000313" key="11">
    <source>
        <dbReference type="Proteomes" id="UP000829196"/>
    </source>
</evidence>
<keyword evidence="2" id="KW-0677">Repeat</keyword>
<dbReference type="PROSITE" id="PS51294">
    <property type="entry name" value="HTH_MYB"/>
    <property type="match status" value="2"/>
</dbReference>
<accession>A0A8T3B211</accession>
<evidence type="ECO:0000256" key="4">
    <source>
        <dbReference type="ARBA" id="ARBA00023125"/>
    </source>
</evidence>
<evidence type="ECO:0000256" key="3">
    <source>
        <dbReference type="ARBA" id="ARBA00023015"/>
    </source>
</evidence>
<evidence type="ECO:0000256" key="7">
    <source>
        <dbReference type="SAM" id="MobiDB-lite"/>
    </source>
</evidence>
<dbReference type="InterPro" id="IPR009057">
    <property type="entry name" value="Homeodomain-like_sf"/>
</dbReference>
<evidence type="ECO:0000256" key="6">
    <source>
        <dbReference type="ARBA" id="ARBA00023242"/>
    </source>
</evidence>
<evidence type="ECO:0000259" key="9">
    <source>
        <dbReference type="PROSITE" id="PS51294"/>
    </source>
</evidence>
<dbReference type="PANTHER" id="PTHR10641">
    <property type="entry name" value="MYB FAMILY TRANSCRIPTION FACTOR"/>
    <property type="match status" value="1"/>
</dbReference>
<sequence>MARKGERRGRQPCCEKEGLKRGAWTAAEDKKLVAYITKHGHTNWRNLPKQAGLLRCGKSCRLRWINYLRPDVKRGNFTKEEEDTIISLHSELGNKWSKIASYLPGRTDNEIKNLWHTHIKKKIAQGEASSSSSSKQESYEIKPNQSIVLHENNSAEELSSSQMLWREELNEGVMDFMMMLEEDEGYYNGLVYLESEIDLWGQMN</sequence>
<dbReference type="InterPro" id="IPR001005">
    <property type="entry name" value="SANT/Myb"/>
</dbReference>
<keyword evidence="5" id="KW-0804">Transcription</keyword>
<dbReference type="SMART" id="SM00717">
    <property type="entry name" value="SANT"/>
    <property type="match status" value="2"/>
</dbReference>
<dbReference type="GO" id="GO:0003677">
    <property type="term" value="F:DNA binding"/>
    <property type="evidence" value="ECO:0007669"/>
    <property type="project" value="UniProtKB-KW"/>
</dbReference>
<dbReference type="Pfam" id="PF00249">
    <property type="entry name" value="Myb_DNA-binding"/>
    <property type="match status" value="2"/>
</dbReference>
<keyword evidence="4" id="KW-0238">DNA-binding</keyword>
<keyword evidence="3" id="KW-0805">Transcription regulation</keyword>
<evidence type="ECO:0000256" key="1">
    <source>
        <dbReference type="ARBA" id="ARBA00004123"/>
    </source>
</evidence>
<dbReference type="EMBL" id="JAGYWB010000011">
    <property type="protein sequence ID" value="KAI0503484.1"/>
    <property type="molecule type" value="Genomic_DNA"/>
</dbReference>
<evidence type="ECO:0000259" key="8">
    <source>
        <dbReference type="PROSITE" id="PS50090"/>
    </source>
</evidence>
<dbReference type="Gene3D" id="1.10.10.60">
    <property type="entry name" value="Homeodomain-like"/>
    <property type="match status" value="2"/>
</dbReference>
<gene>
    <name evidence="10" type="ORF">KFK09_014418</name>
</gene>
<feature type="domain" description="HTH myb-type" evidence="9">
    <location>
        <begin position="16"/>
        <end position="68"/>
    </location>
</feature>